<sequence>MPLDSHYVNIIVLFFVSGFSNSTPVGIFHCRAQAARMTDCGPETQLACYDKVGAFHLKVTAIAVILTASTLGVLLPIHGQRFTLLRTDGNIFFITKAFAAGVILATGFVHMLPDAAGALTSSCLPDHPWSKFPFFGFFAMVAALATLLVDFGATEFYERLQSRRGKMKNWGDAPVDAEITHAHMNGNLGHTHGAGSISDEGLARIRHVVIAQVLELGIVAHSVIIGIALGVSNSPCTVRPLIAALTFHQFFEGFALGGCISQAGYKTLSAAIMAFFFAVTTPGGIAIGIGIASSYNDNSPKALIVEGIFDSISAGILVYMSLVDLIAADFLSKRMRCNYQLQIFSYTALFLGAGAMSVIAIWA</sequence>
<keyword evidence="3 8" id="KW-0813">Transport</keyword>
<dbReference type="EMBL" id="OZ020097">
    <property type="protein sequence ID" value="CAK9268579.1"/>
    <property type="molecule type" value="Genomic_DNA"/>
</dbReference>
<keyword evidence="6 8" id="KW-0406">Ion transport</keyword>
<evidence type="ECO:0000256" key="5">
    <source>
        <dbReference type="ARBA" id="ARBA00022989"/>
    </source>
</evidence>
<evidence type="ECO:0000313" key="9">
    <source>
        <dbReference type="EMBL" id="CAK9268579.1"/>
    </source>
</evidence>
<feature type="transmembrane region" description="Helical" evidence="8">
    <location>
        <begin position="132"/>
        <end position="157"/>
    </location>
</feature>
<dbReference type="Proteomes" id="UP001497444">
    <property type="component" value="Chromosome 2"/>
</dbReference>
<accession>A0ABP0WNY5</accession>
<feature type="transmembrane region" description="Helical" evidence="8">
    <location>
        <begin position="208"/>
        <end position="229"/>
    </location>
</feature>
<feature type="transmembrane region" description="Helical" evidence="8">
    <location>
        <begin position="91"/>
        <end position="112"/>
    </location>
</feature>
<evidence type="ECO:0000256" key="6">
    <source>
        <dbReference type="ARBA" id="ARBA00023065"/>
    </source>
</evidence>
<dbReference type="PANTHER" id="PTHR11040:SF44">
    <property type="entry name" value="PROTEIN ZNTC-RELATED"/>
    <property type="match status" value="1"/>
</dbReference>
<feature type="transmembrane region" description="Helical" evidence="8">
    <location>
        <begin position="241"/>
        <end position="260"/>
    </location>
</feature>
<feature type="transmembrane region" description="Helical" evidence="8">
    <location>
        <begin position="272"/>
        <end position="292"/>
    </location>
</feature>
<keyword evidence="7 8" id="KW-0472">Membrane</keyword>
<reference evidence="9 10" key="1">
    <citation type="submission" date="2024-02" db="EMBL/GenBank/DDBJ databases">
        <authorList>
            <consortium name="ELIXIR-Norway"/>
            <consortium name="Elixir Norway"/>
        </authorList>
    </citation>
    <scope>NUCLEOTIDE SEQUENCE [LARGE SCALE GENOMIC DNA]</scope>
</reference>
<feature type="transmembrane region" description="Helical" evidence="8">
    <location>
        <begin position="343"/>
        <end position="362"/>
    </location>
</feature>
<dbReference type="InterPro" id="IPR003689">
    <property type="entry name" value="ZIP"/>
</dbReference>
<gene>
    <name evidence="9" type="ORF">CSSPJE1EN1_LOCUS14057</name>
</gene>
<name>A0ABP0WNY5_9BRYO</name>
<evidence type="ECO:0000256" key="3">
    <source>
        <dbReference type="ARBA" id="ARBA00022448"/>
    </source>
</evidence>
<keyword evidence="4 8" id="KW-0812">Transmembrane</keyword>
<evidence type="ECO:0000256" key="7">
    <source>
        <dbReference type="ARBA" id="ARBA00023136"/>
    </source>
</evidence>
<evidence type="ECO:0000256" key="2">
    <source>
        <dbReference type="ARBA" id="ARBA00006939"/>
    </source>
</evidence>
<protein>
    <submittedName>
        <fullName evidence="9">Uncharacterized protein</fullName>
    </submittedName>
</protein>
<organism evidence="9 10">
    <name type="scientific">Sphagnum jensenii</name>
    <dbReference type="NCBI Taxonomy" id="128206"/>
    <lineage>
        <taxon>Eukaryota</taxon>
        <taxon>Viridiplantae</taxon>
        <taxon>Streptophyta</taxon>
        <taxon>Embryophyta</taxon>
        <taxon>Bryophyta</taxon>
        <taxon>Sphagnophytina</taxon>
        <taxon>Sphagnopsida</taxon>
        <taxon>Sphagnales</taxon>
        <taxon>Sphagnaceae</taxon>
        <taxon>Sphagnum</taxon>
    </lineage>
</organism>
<evidence type="ECO:0000256" key="8">
    <source>
        <dbReference type="RuleBase" id="RU362088"/>
    </source>
</evidence>
<evidence type="ECO:0000256" key="1">
    <source>
        <dbReference type="ARBA" id="ARBA00004141"/>
    </source>
</evidence>
<dbReference type="NCBIfam" id="TIGR00820">
    <property type="entry name" value="zip"/>
    <property type="match status" value="1"/>
</dbReference>
<comment type="subcellular location">
    <subcellularLocation>
        <location evidence="1 8">Membrane</location>
        <topology evidence="1 8">Multi-pass membrane protein</topology>
    </subcellularLocation>
</comment>
<evidence type="ECO:0000313" key="10">
    <source>
        <dbReference type="Proteomes" id="UP001497444"/>
    </source>
</evidence>
<keyword evidence="5 8" id="KW-1133">Transmembrane helix</keyword>
<feature type="transmembrane region" description="Helical" evidence="8">
    <location>
        <begin position="59"/>
        <end position="79"/>
    </location>
</feature>
<dbReference type="Pfam" id="PF02535">
    <property type="entry name" value="Zip"/>
    <property type="match status" value="1"/>
</dbReference>
<feature type="transmembrane region" description="Helical" evidence="8">
    <location>
        <begin position="312"/>
        <end position="331"/>
    </location>
</feature>
<keyword evidence="10" id="KW-1185">Reference proteome</keyword>
<dbReference type="InterPro" id="IPR004698">
    <property type="entry name" value="Zn/Fe_permease_fun/pln"/>
</dbReference>
<comment type="similarity">
    <text evidence="2 8">Belongs to the ZIP transporter (TC 2.A.5) family.</text>
</comment>
<proteinExistence type="inferred from homology"/>
<dbReference type="PANTHER" id="PTHR11040">
    <property type="entry name" value="ZINC/IRON TRANSPORTER"/>
    <property type="match status" value="1"/>
</dbReference>
<evidence type="ECO:0000256" key="4">
    <source>
        <dbReference type="ARBA" id="ARBA00022692"/>
    </source>
</evidence>